<dbReference type="Proteomes" id="UP001285441">
    <property type="component" value="Unassembled WGS sequence"/>
</dbReference>
<reference evidence="2" key="1">
    <citation type="journal article" date="2023" name="Mol. Phylogenet. Evol.">
        <title>Genome-scale phylogeny and comparative genomics of the fungal order Sordariales.</title>
        <authorList>
            <person name="Hensen N."/>
            <person name="Bonometti L."/>
            <person name="Westerberg I."/>
            <person name="Brannstrom I.O."/>
            <person name="Guillou S."/>
            <person name="Cros-Aarteil S."/>
            <person name="Calhoun S."/>
            <person name="Haridas S."/>
            <person name="Kuo A."/>
            <person name="Mondo S."/>
            <person name="Pangilinan J."/>
            <person name="Riley R."/>
            <person name="LaButti K."/>
            <person name="Andreopoulos B."/>
            <person name="Lipzen A."/>
            <person name="Chen C."/>
            <person name="Yan M."/>
            <person name="Daum C."/>
            <person name="Ng V."/>
            <person name="Clum A."/>
            <person name="Steindorff A."/>
            <person name="Ohm R.A."/>
            <person name="Martin F."/>
            <person name="Silar P."/>
            <person name="Natvig D.O."/>
            <person name="Lalanne C."/>
            <person name="Gautier V."/>
            <person name="Ament-Velasquez S.L."/>
            <person name="Kruys A."/>
            <person name="Hutchinson M.I."/>
            <person name="Powell A.J."/>
            <person name="Barry K."/>
            <person name="Miller A.N."/>
            <person name="Grigoriev I.V."/>
            <person name="Debuchy R."/>
            <person name="Gladieux P."/>
            <person name="Hiltunen Thoren M."/>
            <person name="Johannesson H."/>
        </authorList>
    </citation>
    <scope>NUCLEOTIDE SEQUENCE</scope>
    <source>
        <strain evidence="2">CBS 232.78</strain>
    </source>
</reference>
<evidence type="ECO:0000313" key="2">
    <source>
        <dbReference type="EMBL" id="KAK3389509.1"/>
    </source>
</evidence>
<name>A0AAE0NXS4_9PEZI</name>
<accession>A0AAE0NXS4</accession>
<feature type="compositionally biased region" description="Low complexity" evidence="1">
    <location>
        <begin position="243"/>
        <end position="253"/>
    </location>
</feature>
<proteinExistence type="predicted"/>
<feature type="compositionally biased region" description="Basic and acidic residues" evidence="1">
    <location>
        <begin position="103"/>
        <end position="116"/>
    </location>
</feature>
<reference evidence="2" key="2">
    <citation type="submission" date="2023-06" db="EMBL/GenBank/DDBJ databases">
        <authorList>
            <consortium name="Lawrence Berkeley National Laboratory"/>
            <person name="Haridas S."/>
            <person name="Hensen N."/>
            <person name="Bonometti L."/>
            <person name="Westerberg I."/>
            <person name="Brannstrom I.O."/>
            <person name="Guillou S."/>
            <person name="Cros-Aarteil S."/>
            <person name="Calhoun S."/>
            <person name="Kuo A."/>
            <person name="Mondo S."/>
            <person name="Pangilinan J."/>
            <person name="Riley R."/>
            <person name="LaButti K."/>
            <person name="Andreopoulos B."/>
            <person name="Lipzen A."/>
            <person name="Chen C."/>
            <person name="Yanf M."/>
            <person name="Daum C."/>
            <person name="Ng V."/>
            <person name="Clum A."/>
            <person name="Steindorff A."/>
            <person name="Ohm R."/>
            <person name="Martin F."/>
            <person name="Silar P."/>
            <person name="Natvig D."/>
            <person name="Lalanne C."/>
            <person name="Gautier V."/>
            <person name="Ament-velasquez S.L."/>
            <person name="Kruys A."/>
            <person name="Hutchinson M.I."/>
            <person name="Powell A.J."/>
            <person name="Barry K."/>
            <person name="Miller A.N."/>
            <person name="Grigoriev I.V."/>
            <person name="Debuchy R."/>
            <person name="Gladieux P."/>
            <person name="Thoren M.H."/>
            <person name="Johannesson H."/>
        </authorList>
    </citation>
    <scope>NUCLEOTIDE SEQUENCE</scope>
    <source>
        <strain evidence="2">CBS 232.78</strain>
    </source>
</reference>
<organism evidence="2 3">
    <name type="scientific">Podospora didyma</name>
    <dbReference type="NCBI Taxonomy" id="330526"/>
    <lineage>
        <taxon>Eukaryota</taxon>
        <taxon>Fungi</taxon>
        <taxon>Dikarya</taxon>
        <taxon>Ascomycota</taxon>
        <taxon>Pezizomycotina</taxon>
        <taxon>Sordariomycetes</taxon>
        <taxon>Sordariomycetidae</taxon>
        <taxon>Sordariales</taxon>
        <taxon>Podosporaceae</taxon>
        <taxon>Podospora</taxon>
    </lineage>
</organism>
<dbReference type="EMBL" id="JAULSW010000002">
    <property type="protein sequence ID" value="KAK3389509.1"/>
    <property type="molecule type" value="Genomic_DNA"/>
</dbReference>
<gene>
    <name evidence="2" type="ORF">B0H63DRAFT_445699</name>
</gene>
<keyword evidence="3" id="KW-1185">Reference proteome</keyword>
<dbReference type="AlphaFoldDB" id="A0AAE0NXS4"/>
<comment type="caution">
    <text evidence="2">The sequence shown here is derived from an EMBL/GenBank/DDBJ whole genome shotgun (WGS) entry which is preliminary data.</text>
</comment>
<evidence type="ECO:0000256" key="1">
    <source>
        <dbReference type="SAM" id="MobiDB-lite"/>
    </source>
</evidence>
<sequence>MAPAALDVIWGGAKAPFRYVIVAMAAAEADKVADGIPNVFTAYLIFVLYSQHHSRGFHASLASNYLPTQADINLLAIQPRETTPPEAPELHATFDGTQEVELSENKSNEHKTEQRDPATAVASPKTEEPTAETDPVSVLNGSEEAGAVAKEPTPTPTPITANMESNAIAGGPGPSESIKTSDLAVTHVPDVGETAPEEVKAGLQEVTAGKPAKVVAEKADEAAPVETSALNINATAYGQTGDTAEPSTPSAEAAPEDSVSSPVTGDKRKSGDSVGTNGETGGKKMKIEAGPSVSTTNGGSVPAKKVGRPRKEKKGPAPPVRTSTRKTRSQGPVEP</sequence>
<protein>
    <submittedName>
        <fullName evidence="2">Uncharacterized protein</fullName>
    </submittedName>
</protein>
<evidence type="ECO:0000313" key="3">
    <source>
        <dbReference type="Proteomes" id="UP001285441"/>
    </source>
</evidence>
<feature type="region of interest" description="Disordered" evidence="1">
    <location>
        <begin position="219"/>
        <end position="335"/>
    </location>
</feature>
<feature type="region of interest" description="Disordered" evidence="1">
    <location>
        <begin position="82"/>
        <end position="181"/>
    </location>
</feature>
<feature type="compositionally biased region" description="Polar residues" evidence="1">
    <location>
        <begin position="228"/>
        <end position="242"/>
    </location>
</feature>